<feature type="compositionally biased region" description="Basic and acidic residues" evidence="9">
    <location>
        <begin position="320"/>
        <end position="332"/>
    </location>
</feature>
<dbReference type="GO" id="GO:0010008">
    <property type="term" value="C:endosome membrane"/>
    <property type="evidence" value="ECO:0007669"/>
    <property type="project" value="UniProtKB-SubCell"/>
</dbReference>
<keyword evidence="4" id="KW-0732">Signal</keyword>
<evidence type="ECO:0000256" key="1">
    <source>
        <dbReference type="ARBA" id="ARBA00004308"/>
    </source>
</evidence>
<dbReference type="HOGENOM" id="CLU_064145_0_0_1"/>
<dbReference type="OrthoDB" id="4504960at2759"/>
<feature type="non-terminal residue" evidence="12">
    <location>
        <position position="1"/>
    </location>
</feature>
<dbReference type="SUPFAM" id="SSF50911">
    <property type="entry name" value="Mannose 6-phosphate receptor domain"/>
    <property type="match status" value="1"/>
</dbReference>
<feature type="region of interest" description="Disordered" evidence="9">
    <location>
        <begin position="137"/>
        <end position="179"/>
    </location>
</feature>
<dbReference type="STRING" id="717646.M2M0B9"/>
<keyword evidence="2" id="KW-0813">Transport</keyword>
<comment type="subcellular location">
    <subcellularLocation>
        <location evidence="1">Endomembrane system</location>
    </subcellularLocation>
</comment>
<dbReference type="EMBL" id="KB445550">
    <property type="protein sequence ID" value="EMD00443.1"/>
    <property type="molecule type" value="Genomic_DNA"/>
</dbReference>
<evidence type="ECO:0000256" key="3">
    <source>
        <dbReference type="ARBA" id="ARBA00022692"/>
    </source>
</evidence>
<organism evidence="12 13">
    <name type="scientific">Baudoinia panamericana (strain UAMH 10762)</name>
    <name type="common">Angels' share fungus</name>
    <name type="synonym">Baudoinia compniacensis (strain UAMH 10762)</name>
    <dbReference type="NCBI Taxonomy" id="717646"/>
    <lineage>
        <taxon>Eukaryota</taxon>
        <taxon>Fungi</taxon>
        <taxon>Dikarya</taxon>
        <taxon>Ascomycota</taxon>
        <taxon>Pezizomycotina</taxon>
        <taxon>Dothideomycetes</taxon>
        <taxon>Dothideomycetidae</taxon>
        <taxon>Mycosphaerellales</taxon>
        <taxon>Teratosphaeriaceae</taxon>
        <taxon>Baudoinia</taxon>
    </lineage>
</organism>
<dbReference type="GeneID" id="19113988"/>
<keyword evidence="6 10" id="KW-0472">Membrane</keyword>
<dbReference type="InterPro" id="IPR009011">
    <property type="entry name" value="Man6P_isomerase_rcpt-bd_dom_sf"/>
</dbReference>
<evidence type="ECO:0000313" key="12">
    <source>
        <dbReference type="EMBL" id="EMD00443.1"/>
    </source>
</evidence>
<evidence type="ECO:0000256" key="2">
    <source>
        <dbReference type="ARBA" id="ARBA00022448"/>
    </source>
</evidence>
<dbReference type="GO" id="GO:0000139">
    <property type="term" value="C:Golgi membrane"/>
    <property type="evidence" value="ECO:0007669"/>
    <property type="project" value="UniProtKB-SubCell"/>
</dbReference>
<evidence type="ECO:0000256" key="5">
    <source>
        <dbReference type="ARBA" id="ARBA00022989"/>
    </source>
</evidence>
<reference evidence="12 13" key="1">
    <citation type="journal article" date="2012" name="PLoS Pathog.">
        <title>Diverse lifestyles and strategies of plant pathogenesis encoded in the genomes of eighteen Dothideomycetes fungi.</title>
        <authorList>
            <person name="Ohm R.A."/>
            <person name="Feau N."/>
            <person name="Henrissat B."/>
            <person name="Schoch C.L."/>
            <person name="Horwitz B.A."/>
            <person name="Barry K.W."/>
            <person name="Condon B.J."/>
            <person name="Copeland A.C."/>
            <person name="Dhillon B."/>
            <person name="Glaser F."/>
            <person name="Hesse C.N."/>
            <person name="Kosti I."/>
            <person name="LaButti K."/>
            <person name="Lindquist E.A."/>
            <person name="Lucas S."/>
            <person name="Salamov A.A."/>
            <person name="Bradshaw R.E."/>
            <person name="Ciuffetti L."/>
            <person name="Hamelin R.C."/>
            <person name="Kema G.H.J."/>
            <person name="Lawrence C."/>
            <person name="Scott J.A."/>
            <person name="Spatafora J.W."/>
            <person name="Turgeon B.G."/>
            <person name="de Wit P.J.G.M."/>
            <person name="Zhong S."/>
            <person name="Goodwin S.B."/>
            <person name="Grigoriev I.V."/>
        </authorList>
    </citation>
    <scope>NUCLEOTIDE SEQUENCE [LARGE SCALE GENOMIC DNA]</scope>
    <source>
        <strain evidence="12 13">UAMH 10762</strain>
    </source>
</reference>
<evidence type="ECO:0000313" key="13">
    <source>
        <dbReference type="Proteomes" id="UP000011761"/>
    </source>
</evidence>
<dbReference type="AlphaFoldDB" id="M2M0B9"/>
<dbReference type="Proteomes" id="UP000011761">
    <property type="component" value="Unassembled WGS sequence"/>
</dbReference>
<evidence type="ECO:0000256" key="9">
    <source>
        <dbReference type="SAM" id="MobiDB-lite"/>
    </source>
</evidence>
<dbReference type="KEGG" id="bcom:BAUCODRAFT_40479"/>
<accession>M2M0B9</accession>
<feature type="compositionally biased region" description="Acidic residues" evidence="9">
    <location>
        <begin position="145"/>
        <end position="162"/>
    </location>
</feature>
<feature type="domain" description="MRH" evidence="11">
    <location>
        <begin position="16"/>
        <end position="225"/>
    </location>
</feature>
<dbReference type="PROSITE" id="PS51914">
    <property type="entry name" value="MRH"/>
    <property type="match status" value="1"/>
</dbReference>
<evidence type="ECO:0000259" key="11">
    <source>
        <dbReference type="PROSITE" id="PS51914"/>
    </source>
</evidence>
<dbReference type="eggNOG" id="KOG4504">
    <property type="taxonomic scope" value="Eukaryota"/>
</dbReference>
<dbReference type="OMA" id="RTKSTIM"/>
<dbReference type="GO" id="GO:0005770">
    <property type="term" value="C:late endosome"/>
    <property type="evidence" value="ECO:0007669"/>
    <property type="project" value="TreeGrafter"/>
</dbReference>
<sequence length="340" mass="37656">LLVSAATTPKSSDIPKPCTIRSPTSHAFFDLNPLHIEDPTLSKSKHPRDYSWNTTGWGLGYNFSMNFCGPVVEELEDVDGLRKDAWRNVSAYYKLGGKVFSIGQMNTAPVFHGRKLVLNYTDGSPCDTMKNAHYVQDLHSPREIIDDDPDDDDDDDDDDADEREPKKPSTKKPNPTPVTRRKNTIVSFLCDREPLNPLLSLSFVGASPDECTYMFEARSSAACGGIEVAKQSLSPAGVFGVIVLIAVIVYVVGGCVYSRVVLQQRGWRQMPNYNLWAGCFGFVRDIFIILTSSCARFLPSRRGYTRVNGGLGGSGSGRGRGRDSDAENRLIDDLNEEWDE</sequence>
<dbReference type="RefSeq" id="XP_007671627.1">
    <property type="nucleotide sequence ID" value="XM_007673437.2"/>
</dbReference>
<dbReference type="Gene3D" id="2.70.130.10">
    <property type="entry name" value="Mannose-6-phosphate receptor binding domain"/>
    <property type="match status" value="2"/>
</dbReference>
<protein>
    <recommendedName>
        <fullName evidence="11">MRH domain-containing protein</fullName>
    </recommendedName>
</protein>
<evidence type="ECO:0000256" key="8">
    <source>
        <dbReference type="ARBA" id="ARBA00023180"/>
    </source>
</evidence>
<dbReference type="GO" id="GO:0007034">
    <property type="term" value="P:vacuolar transport"/>
    <property type="evidence" value="ECO:0007669"/>
    <property type="project" value="TreeGrafter"/>
</dbReference>
<gene>
    <name evidence="12" type="ORF">BAUCODRAFT_40479</name>
</gene>
<keyword evidence="5 10" id="KW-1133">Transmembrane helix</keyword>
<dbReference type="InterPro" id="IPR028927">
    <property type="entry name" value="Man-6-P_rcpt"/>
</dbReference>
<feature type="non-terminal residue" evidence="12">
    <location>
        <position position="340"/>
    </location>
</feature>
<proteinExistence type="predicted"/>
<dbReference type="InterPro" id="IPR044865">
    <property type="entry name" value="MRH_dom"/>
</dbReference>
<evidence type="ECO:0000256" key="6">
    <source>
        <dbReference type="ARBA" id="ARBA00023136"/>
    </source>
</evidence>
<keyword evidence="8" id="KW-0325">Glycoprotein</keyword>
<dbReference type="PANTHER" id="PTHR15071">
    <property type="entry name" value="MANNOSE-6-PHOSPHATE RECEPTOR FAMILY MEMBER"/>
    <property type="match status" value="1"/>
</dbReference>
<keyword evidence="7" id="KW-1015">Disulfide bond</keyword>
<evidence type="ECO:0000256" key="10">
    <source>
        <dbReference type="SAM" id="Phobius"/>
    </source>
</evidence>
<feature type="region of interest" description="Disordered" evidence="9">
    <location>
        <begin position="314"/>
        <end position="340"/>
    </location>
</feature>
<dbReference type="PANTHER" id="PTHR15071:SF0">
    <property type="entry name" value="MANNOSE 6-PHOSPHATE RECEPTOR-LIKE PROTEIN 1"/>
    <property type="match status" value="1"/>
</dbReference>
<evidence type="ECO:0000256" key="7">
    <source>
        <dbReference type="ARBA" id="ARBA00023157"/>
    </source>
</evidence>
<keyword evidence="3 10" id="KW-0812">Transmembrane</keyword>
<name>M2M0B9_BAUPA</name>
<feature type="transmembrane region" description="Helical" evidence="10">
    <location>
        <begin position="238"/>
        <end position="262"/>
    </location>
</feature>
<dbReference type="Pfam" id="PF02157">
    <property type="entry name" value="Man-6-P_recep"/>
    <property type="match status" value="1"/>
</dbReference>
<evidence type="ECO:0000256" key="4">
    <source>
        <dbReference type="ARBA" id="ARBA00022729"/>
    </source>
</evidence>
<keyword evidence="13" id="KW-1185">Reference proteome</keyword>